<organism evidence="2 3">
    <name type="scientific">Collybia nuda</name>
    <dbReference type="NCBI Taxonomy" id="64659"/>
    <lineage>
        <taxon>Eukaryota</taxon>
        <taxon>Fungi</taxon>
        <taxon>Dikarya</taxon>
        <taxon>Basidiomycota</taxon>
        <taxon>Agaricomycotina</taxon>
        <taxon>Agaricomycetes</taxon>
        <taxon>Agaricomycetidae</taxon>
        <taxon>Agaricales</taxon>
        <taxon>Tricholomatineae</taxon>
        <taxon>Clitocybaceae</taxon>
        <taxon>Collybia</taxon>
    </lineage>
</organism>
<evidence type="ECO:0000313" key="2">
    <source>
        <dbReference type="EMBL" id="KAF9459722.1"/>
    </source>
</evidence>
<dbReference type="InterPro" id="IPR003812">
    <property type="entry name" value="Fido"/>
</dbReference>
<dbReference type="InterPro" id="IPR036597">
    <property type="entry name" value="Fido-like_dom_sf"/>
</dbReference>
<gene>
    <name evidence="2" type="ORF">BDZ94DRAFT_1171105</name>
</gene>
<evidence type="ECO:0000259" key="1">
    <source>
        <dbReference type="PROSITE" id="PS51459"/>
    </source>
</evidence>
<evidence type="ECO:0000313" key="3">
    <source>
        <dbReference type="Proteomes" id="UP000807353"/>
    </source>
</evidence>
<dbReference type="PANTHER" id="PTHR39426:SF1">
    <property type="entry name" value="HOMOLOGY TO DEATH-ON-CURING PROTEIN OF PHAGE P1"/>
    <property type="match status" value="1"/>
</dbReference>
<proteinExistence type="predicted"/>
<protein>
    <recommendedName>
        <fullName evidence="1">Fido domain-containing protein</fullName>
    </recommendedName>
</protein>
<dbReference type="Pfam" id="PF02661">
    <property type="entry name" value="Fic"/>
    <property type="match status" value="1"/>
</dbReference>
<dbReference type="OrthoDB" id="3049701at2759"/>
<dbReference type="InterPro" id="IPR006440">
    <property type="entry name" value="Doc"/>
</dbReference>
<sequence>MSTTAAHAFHLARLFTPIYATRVNARIVYPATATVVKPTDLVSALARPLHVMTYEPHRDAAFLATLAYGLIQGRHPFLDGNKRTAFFVMNEYLRAQGILGFSD</sequence>
<dbReference type="InterPro" id="IPR053737">
    <property type="entry name" value="Type_II_TA_Toxin"/>
</dbReference>
<dbReference type="PROSITE" id="PS51459">
    <property type="entry name" value="FIDO"/>
    <property type="match status" value="1"/>
</dbReference>
<comment type="caution">
    <text evidence="2">The sequence shown here is derived from an EMBL/GenBank/DDBJ whole genome shotgun (WGS) entry which is preliminary data.</text>
</comment>
<dbReference type="PANTHER" id="PTHR39426">
    <property type="entry name" value="HOMOLOGY TO DEATH-ON-CURING PROTEIN OF PHAGE P1"/>
    <property type="match status" value="1"/>
</dbReference>
<dbReference type="GO" id="GO:0016301">
    <property type="term" value="F:kinase activity"/>
    <property type="evidence" value="ECO:0007669"/>
    <property type="project" value="InterPro"/>
</dbReference>
<dbReference type="SUPFAM" id="SSF140931">
    <property type="entry name" value="Fic-like"/>
    <property type="match status" value="1"/>
</dbReference>
<dbReference type="EMBL" id="MU150311">
    <property type="protein sequence ID" value="KAF9459722.1"/>
    <property type="molecule type" value="Genomic_DNA"/>
</dbReference>
<accession>A0A9P5XXT0</accession>
<keyword evidence="3" id="KW-1185">Reference proteome</keyword>
<feature type="domain" description="Fido" evidence="1">
    <location>
        <begin position="1"/>
        <end position="103"/>
    </location>
</feature>
<dbReference type="AlphaFoldDB" id="A0A9P5XXT0"/>
<reference evidence="2" key="1">
    <citation type="submission" date="2020-11" db="EMBL/GenBank/DDBJ databases">
        <authorList>
            <consortium name="DOE Joint Genome Institute"/>
            <person name="Ahrendt S."/>
            <person name="Riley R."/>
            <person name="Andreopoulos W."/>
            <person name="Labutti K."/>
            <person name="Pangilinan J."/>
            <person name="Ruiz-Duenas F.J."/>
            <person name="Barrasa J.M."/>
            <person name="Sanchez-Garcia M."/>
            <person name="Camarero S."/>
            <person name="Miyauchi S."/>
            <person name="Serrano A."/>
            <person name="Linde D."/>
            <person name="Babiker R."/>
            <person name="Drula E."/>
            <person name="Ayuso-Fernandez I."/>
            <person name="Pacheco R."/>
            <person name="Padilla G."/>
            <person name="Ferreira P."/>
            <person name="Barriuso J."/>
            <person name="Kellner H."/>
            <person name="Castanera R."/>
            <person name="Alfaro M."/>
            <person name="Ramirez L."/>
            <person name="Pisabarro A.G."/>
            <person name="Kuo A."/>
            <person name="Tritt A."/>
            <person name="Lipzen A."/>
            <person name="He G."/>
            <person name="Yan M."/>
            <person name="Ng V."/>
            <person name="Cullen D."/>
            <person name="Martin F."/>
            <person name="Rosso M.-N."/>
            <person name="Henrissat B."/>
            <person name="Hibbett D."/>
            <person name="Martinez A.T."/>
            <person name="Grigoriev I.V."/>
        </authorList>
    </citation>
    <scope>NUCLEOTIDE SEQUENCE</scope>
    <source>
        <strain evidence="2">CBS 247.69</strain>
    </source>
</reference>
<name>A0A9P5XXT0_9AGAR</name>
<dbReference type="Proteomes" id="UP000807353">
    <property type="component" value="Unassembled WGS sequence"/>
</dbReference>
<dbReference type="Gene3D" id="1.20.120.1870">
    <property type="entry name" value="Fic/DOC protein, Fido domain"/>
    <property type="match status" value="1"/>
</dbReference>